<evidence type="ECO:0000256" key="1">
    <source>
        <dbReference type="ARBA" id="ARBA00022723"/>
    </source>
</evidence>
<feature type="domain" description="Phorbol-ester/DAG-type" evidence="4">
    <location>
        <begin position="251"/>
        <end position="296"/>
    </location>
</feature>
<dbReference type="InterPro" id="IPR004146">
    <property type="entry name" value="DC1"/>
</dbReference>
<dbReference type="OrthoDB" id="912287at2759"/>
<dbReference type="PANTHER" id="PTHR32410">
    <property type="entry name" value="CYSTEINE/HISTIDINE-RICH C1 DOMAIN FAMILY PROTEIN"/>
    <property type="match status" value="1"/>
</dbReference>
<proteinExistence type="predicted"/>
<gene>
    <name evidence="5" type="ORF">F511_27610</name>
</gene>
<dbReference type="PANTHER" id="PTHR32410:SF216">
    <property type="entry name" value="PHORBOL-ESTER_DAG-TYPE DOMAIN-CONTAINING PROTEIN"/>
    <property type="match status" value="1"/>
</dbReference>
<name>A0A2Z7AHM9_9LAMI</name>
<dbReference type="Proteomes" id="UP000250235">
    <property type="component" value="Unassembled WGS sequence"/>
</dbReference>
<evidence type="ECO:0000256" key="3">
    <source>
        <dbReference type="ARBA" id="ARBA00022833"/>
    </source>
</evidence>
<organism evidence="5 6">
    <name type="scientific">Dorcoceras hygrometricum</name>
    <dbReference type="NCBI Taxonomy" id="472368"/>
    <lineage>
        <taxon>Eukaryota</taxon>
        <taxon>Viridiplantae</taxon>
        <taxon>Streptophyta</taxon>
        <taxon>Embryophyta</taxon>
        <taxon>Tracheophyta</taxon>
        <taxon>Spermatophyta</taxon>
        <taxon>Magnoliopsida</taxon>
        <taxon>eudicotyledons</taxon>
        <taxon>Gunneridae</taxon>
        <taxon>Pentapetalae</taxon>
        <taxon>asterids</taxon>
        <taxon>lamiids</taxon>
        <taxon>Lamiales</taxon>
        <taxon>Gesneriaceae</taxon>
        <taxon>Didymocarpoideae</taxon>
        <taxon>Trichosporeae</taxon>
        <taxon>Loxocarpinae</taxon>
        <taxon>Dorcoceras</taxon>
    </lineage>
</organism>
<keyword evidence="1" id="KW-0479">Metal-binding</keyword>
<dbReference type="InterPro" id="IPR002219">
    <property type="entry name" value="PKC_DAG/PE"/>
</dbReference>
<dbReference type="InterPro" id="IPR046349">
    <property type="entry name" value="C1-like_sf"/>
</dbReference>
<dbReference type="PROSITE" id="PS50081">
    <property type="entry name" value="ZF_DAG_PE_2"/>
    <property type="match status" value="1"/>
</dbReference>
<protein>
    <recommendedName>
        <fullName evidence="4">Phorbol-ester/DAG-type domain-containing protein</fullName>
    </recommendedName>
</protein>
<keyword evidence="2" id="KW-0677">Repeat</keyword>
<evidence type="ECO:0000313" key="6">
    <source>
        <dbReference type="Proteomes" id="UP000250235"/>
    </source>
</evidence>
<evidence type="ECO:0000256" key="2">
    <source>
        <dbReference type="ARBA" id="ARBA00022737"/>
    </source>
</evidence>
<dbReference type="EMBL" id="KV014923">
    <property type="protein sequence ID" value="KZV21204.1"/>
    <property type="molecule type" value="Genomic_DNA"/>
</dbReference>
<dbReference type="Pfam" id="PF03107">
    <property type="entry name" value="C1_2"/>
    <property type="match status" value="3"/>
</dbReference>
<keyword evidence="3" id="KW-0862">Zinc</keyword>
<accession>A0A2Z7AHM9</accession>
<dbReference type="AlphaFoldDB" id="A0A2Z7AHM9"/>
<dbReference type="SUPFAM" id="SSF57889">
    <property type="entry name" value="Cysteine-rich domain"/>
    <property type="match status" value="2"/>
</dbReference>
<sequence length="318" mass="36194">MTSAVTSSFNRSYSDQQEAISSTIYHLPTVSSGRMHTFIKERALQESNSSDVLEKYHPHSLVLIDDIADQESVCNACIQPVSPPYYSCNKYCNGFGYSYSEYYSSVDDIECSSAPTVIKHDSHKGHPLILTDTDLFSSWLACCGKKCIYSYLCAICKFKIHIGCALRPKSVTHKFDKHPLFLTFPSSSQGQKDSSDIDHLFCEFCEEDIDSKYWFYHCAECDQSFHVDCIPSQGIYSKIKFGGTVKLHCHDHPLTLVRTLTIGSQTCGYCDDIIQGFKDAMALHCEDCDFWIHYKCGIRSWGSRPSHPYLDLRWLKFD</sequence>
<reference evidence="5 6" key="1">
    <citation type="journal article" date="2015" name="Proc. Natl. Acad. Sci. U.S.A.">
        <title>The resurrection genome of Boea hygrometrica: A blueprint for survival of dehydration.</title>
        <authorList>
            <person name="Xiao L."/>
            <person name="Yang G."/>
            <person name="Zhang L."/>
            <person name="Yang X."/>
            <person name="Zhao S."/>
            <person name="Ji Z."/>
            <person name="Zhou Q."/>
            <person name="Hu M."/>
            <person name="Wang Y."/>
            <person name="Chen M."/>
            <person name="Xu Y."/>
            <person name="Jin H."/>
            <person name="Xiao X."/>
            <person name="Hu G."/>
            <person name="Bao F."/>
            <person name="Hu Y."/>
            <person name="Wan P."/>
            <person name="Li L."/>
            <person name="Deng X."/>
            <person name="Kuang T."/>
            <person name="Xiang C."/>
            <person name="Zhu J.K."/>
            <person name="Oliver M.J."/>
            <person name="He Y."/>
        </authorList>
    </citation>
    <scope>NUCLEOTIDE SEQUENCE [LARGE SCALE GENOMIC DNA]</scope>
    <source>
        <strain evidence="6">cv. XS01</strain>
    </source>
</reference>
<evidence type="ECO:0000259" key="4">
    <source>
        <dbReference type="PROSITE" id="PS50081"/>
    </source>
</evidence>
<dbReference type="InterPro" id="IPR053192">
    <property type="entry name" value="Vacuole_Formation_Reg"/>
</dbReference>
<keyword evidence="6" id="KW-1185">Reference proteome</keyword>
<evidence type="ECO:0000313" key="5">
    <source>
        <dbReference type="EMBL" id="KZV21204.1"/>
    </source>
</evidence>
<dbReference type="GO" id="GO:0046872">
    <property type="term" value="F:metal ion binding"/>
    <property type="evidence" value="ECO:0007669"/>
    <property type="project" value="UniProtKB-KW"/>
</dbReference>